<dbReference type="InterPro" id="IPR052350">
    <property type="entry name" value="Metallo-dep_Lactonases"/>
</dbReference>
<keyword evidence="4" id="KW-1185">Reference proteome</keyword>
<keyword evidence="3" id="KW-0378">Hydrolase</keyword>
<sequence>MSLDAHLHIWDRTRSSYAWLENAPAEIAGSFSVDDAFAALAPHGVERAILVQADETLDETAFLLETAAADPRIAGVVAYLPLHDPGEFERGWDLFGGHPCLAGIRNLTHDRDDEDWNARPEVLAGIAAVAERGLPLDYVAVTPRHLAHVPAIAERHPELTIVVDHLAKPPVGSADAWAAWRAGVERAARHENVVAKVSGVYGEDAPGATVTDAVRLAVDAFGAGRLMFGSDWPVIVTAGGPDRALPPMLDAIAALGAAERDAILGGTARRVYGVGA</sequence>
<dbReference type="Pfam" id="PF04909">
    <property type="entry name" value="Amidohydro_2"/>
    <property type="match status" value="1"/>
</dbReference>
<protein>
    <submittedName>
        <fullName evidence="3">Metal-dependent hydrolase</fullName>
    </submittedName>
</protein>
<dbReference type="InterPro" id="IPR006680">
    <property type="entry name" value="Amidohydro-rel"/>
</dbReference>
<dbReference type="EMBL" id="BMMQ01000004">
    <property type="protein sequence ID" value="GGO63880.1"/>
    <property type="molecule type" value="Genomic_DNA"/>
</dbReference>
<accession>A0ABQ2N0J6</accession>
<evidence type="ECO:0000256" key="1">
    <source>
        <dbReference type="ARBA" id="ARBA00038310"/>
    </source>
</evidence>
<dbReference type="Gene3D" id="3.20.20.140">
    <property type="entry name" value="Metal-dependent hydrolases"/>
    <property type="match status" value="1"/>
</dbReference>
<dbReference type="GO" id="GO:0016787">
    <property type="term" value="F:hydrolase activity"/>
    <property type="evidence" value="ECO:0007669"/>
    <property type="project" value="UniProtKB-KW"/>
</dbReference>
<dbReference type="InterPro" id="IPR032466">
    <property type="entry name" value="Metal_Hydrolase"/>
</dbReference>
<comment type="similarity">
    <text evidence="1">Belongs to the metallo-dependent hydrolases superfamily.</text>
</comment>
<gene>
    <name evidence="3" type="ORF">GCM10010910_17470</name>
</gene>
<evidence type="ECO:0000259" key="2">
    <source>
        <dbReference type="Pfam" id="PF04909"/>
    </source>
</evidence>
<dbReference type="PANTHER" id="PTHR43569:SF2">
    <property type="entry name" value="AMIDOHYDROLASE-RELATED DOMAIN-CONTAINING PROTEIN"/>
    <property type="match status" value="1"/>
</dbReference>
<name>A0ABQ2N0J6_9MICO</name>
<organism evidence="3 4">
    <name type="scientific">Microbacterium nanhaiense</name>
    <dbReference type="NCBI Taxonomy" id="1301026"/>
    <lineage>
        <taxon>Bacteria</taxon>
        <taxon>Bacillati</taxon>
        <taxon>Actinomycetota</taxon>
        <taxon>Actinomycetes</taxon>
        <taxon>Micrococcales</taxon>
        <taxon>Microbacteriaceae</taxon>
        <taxon>Microbacterium</taxon>
    </lineage>
</organism>
<evidence type="ECO:0000313" key="4">
    <source>
        <dbReference type="Proteomes" id="UP000638043"/>
    </source>
</evidence>
<dbReference type="Proteomes" id="UP000638043">
    <property type="component" value="Unassembled WGS sequence"/>
</dbReference>
<reference evidence="4" key="1">
    <citation type="journal article" date="2019" name="Int. J. Syst. Evol. Microbiol.">
        <title>The Global Catalogue of Microorganisms (GCM) 10K type strain sequencing project: providing services to taxonomists for standard genome sequencing and annotation.</title>
        <authorList>
            <consortium name="The Broad Institute Genomics Platform"/>
            <consortium name="The Broad Institute Genome Sequencing Center for Infectious Disease"/>
            <person name="Wu L."/>
            <person name="Ma J."/>
        </authorList>
    </citation>
    <scope>NUCLEOTIDE SEQUENCE [LARGE SCALE GENOMIC DNA]</scope>
    <source>
        <strain evidence="4">CGMCC 4.7181</strain>
    </source>
</reference>
<dbReference type="RefSeq" id="WP_188700998.1">
    <property type="nucleotide sequence ID" value="NZ_BMMQ01000004.1"/>
</dbReference>
<proteinExistence type="inferred from homology"/>
<comment type="caution">
    <text evidence="3">The sequence shown here is derived from an EMBL/GenBank/DDBJ whole genome shotgun (WGS) entry which is preliminary data.</text>
</comment>
<dbReference type="SUPFAM" id="SSF51556">
    <property type="entry name" value="Metallo-dependent hydrolases"/>
    <property type="match status" value="1"/>
</dbReference>
<dbReference type="PANTHER" id="PTHR43569">
    <property type="entry name" value="AMIDOHYDROLASE"/>
    <property type="match status" value="1"/>
</dbReference>
<evidence type="ECO:0000313" key="3">
    <source>
        <dbReference type="EMBL" id="GGO63880.1"/>
    </source>
</evidence>
<feature type="domain" description="Amidohydrolase-related" evidence="2">
    <location>
        <begin position="4"/>
        <end position="273"/>
    </location>
</feature>